<dbReference type="InterPro" id="IPR027417">
    <property type="entry name" value="P-loop_NTPase"/>
</dbReference>
<dbReference type="PROSITE" id="PS50893">
    <property type="entry name" value="ABC_TRANSPORTER_2"/>
    <property type="match status" value="1"/>
</dbReference>
<keyword evidence="6" id="KW-0547">Nucleotide-binding</keyword>
<evidence type="ECO:0000256" key="2">
    <source>
        <dbReference type="ARBA" id="ARBA00005417"/>
    </source>
</evidence>
<evidence type="ECO:0000256" key="4">
    <source>
        <dbReference type="ARBA" id="ARBA00022475"/>
    </source>
</evidence>
<gene>
    <name evidence="11" type="ORF">PG915_05290</name>
</gene>
<evidence type="ECO:0000256" key="6">
    <source>
        <dbReference type="ARBA" id="ARBA00022741"/>
    </source>
</evidence>
<keyword evidence="4" id="KW-1003">Cell membrane</keyword>
<accession>A0AAU8BLT6</accession>
<dbReference type="InterPro" id="IPR003439">
    <property type="entry name" value="ABC_transporter-like_ATP-bd"/>
</dbReference>
<dbReference type="Gene3D" id="3.40.50.300">
    <property type="entry name" value="P-loop containing nucleotide triphosphate hydrolases"/>
    <property type="match status" value="1"/>
</dbReference>
<dbReference type="EMBL" id="CP115920">
    <property type="protein sequence ID" value="XCD16949.1"/>
    <property type="molecule type" value="Genomic_DNA"/>
</dbReference>
<reference evidence="11" key="1">
    <citation type="submission" date="2023-01" db="EMBL/GenBank/DDBJ databases">
        <title>Vibrio sp. CB1-14 genome sequencing.</title>
        <authorList>
            <person name="Otstavnykh N."/>
            <person name="Isaeva M."/>
            <person name="Meleshko D."/>
        </authorList>
    </citation>
    <scope>NUCLEOTIDE SEQUENCE</scope>
    <source>
        <strain evidence="11">CB1-14</strain>
    </source>
</reference>
<keyword evidence="3" id="KW-0813">Transport</keyword>
<dbReference type="Pfam" id="PF00005">
    <property type="entry name" value="ABC_tran"/>
    <property type="match status" value="1"/>
</dbReference>
<keyword evidence="5" id="KW-0997">Cell inner membrane</keyword>
<comment type="similarity">
    <text evidence="2">Belongs to the ABC transporter superfamily.</text>
</comment>
<keyword evidence="8" id="KW-1278">Translocase</keyword>
<evidence type="ECO:0000256" key="3">
    <source>
        <dbReference type="ARBA" id="ARBA00022448"/>
    </source>
</evidence>
<dbReference type="SMART" id="SM00382">
    <property type="entry name" value="AAA"/>
    <property type="match status" value="1"/>
</dbReference>
<dbReference type="GO" id="GO:0016887">
    <property type="term" value="F:ATP hydrolysis activity"/>
    <property type="evidence" value="ECO:0007669"/>
    <property type="project" value="InterPro"/>
</dbReference>
<evidence type="ECO:0000256" key="5">
    <source>
        <dbReference type="ARBA" id="ARBA00022519"/>
    </source>
</evidence>
<dbReference type="KEGG" id="vck:PG915_05290"/>
<evidence type="ECO:0000256" key="8">
    <source>
        <dbReference type="ARBA" id="ARBA00022967"/>
    </source>
</evidence>
<evidence type="ECO:0000313" key="11">
    <source>
        <dbReference type="EMBL" id="XCD16949.1"/>
    </source>
</evidence>
<evidence type="ECO:0000256" key="7">
    <source>
        <dbReference type="ARBA" id="ARBA00022840"/>
    </source>
</evidence>
<dbReference type="SUPFAM" id="SSF52540">
    <property type="entry name" value="P-loop containing nucleoside triphosphate hydrolases"/>
    <property type="match status" value="1"/>
</dbReference>
<dbReference type="RefSeq" id="WP_353498173.1">
    <property type="nucleotide sequence ID" value="NZ_CP115920.1"/>
</dbReference>
<keyword evidence="7 11" id="KW-0067">ATP-binding</keyword>
<dbReference type="InterPro" id="IPR017871">
    <property type="entry name" value="ABC_transporter-like_CS"/>
</dbReference>
<proteinExistence type="inferred from homology"/>
<dbReference type="GO" id="GO:0005524">
    <property type="term" value="F:ATP binding"/>
    <property type="evidence" value="ECO:0007669"/>
    <property type="project" value="UniProtKB-KW"/>
</dbReference>
<feature type="domain" description="ABC transporter" evidence="10">
    <location>
        <begin position="2"/>
        <end position="250"/>
    </location>
</feature>
<keyword evidence="9" id="KW-0472">Membrane</keyword>
<protein>
    <submittedName>
        <fullName evidence="11">ABC transporter ATP-binding protein</fullName>
    </submittedName>
</protein>
<comment type="subcellular location">
    <subcellularLocation>
        <location evidence="1">Cell inner membrane</location>
        <topology evidence="1">Peripheral membrane protein</topology>
    </subcellularLocation>
</comment>
<organism evidence="11">
    <name type="scientific">Vibrio chaetopteri</name>
    <dbReference type="NCBI Taxonomy" id="3016528"/>
    <lineage>
        <taxon>Bacteria</taxon>
        <taxon>Pseudomonadati</taxon>
        <taxon>Pseudomonadota</taxon>
        <taxon>Gammaproteobacteria</taxon>
        <taxon>Vibrionales</taxon>
        <taxon>Vibrionaceae</taxon>
        <taxon>Vibrio</taxon>
    </lineage>
</organism>
<evidence type="ECO:0000256" key="1">
    <source>
        <dbReference type="ARBA" id="ARBA00004417"/>
    </source>
</evidence>
<sequence>MLELNNLTVAIERPVHRELVSNVSFTLKEDQCLGILGESGSGKSLTCNAINGLLGEQFSIAGEAKFDDQDLFTMTPKQRRQMRGETISMIMQSPMTAFNPLFTIGNQAIETIQQHSAMSRKEATELFCDVLTRVNLKSVQSLLKKYPHELSGGMLQRIMVALALVLKPKLIIADEPTTAIDYISQREVIKELQFVREQFGTSLIFVSHDLSLVSHIADNVMVMNQGRVVEYGDTKQVFTHPQSEHTRYLVDTRMALINRFKSVMESQPC</sequence>
<name>A0AAU8BLT6_9VIBR</name>
<dbReference type="PANTHER" id="PTHR43297">
    <property type="entry name" value="OLIGOPEPTIDE TRANSPORT ATP-BINDING PROTEIN APPD"/>
    <property type="match status" value="1"/>
</dbReference>
<dbReference type="InterPro" id="IPR050388">
    <property type="entry name" value="ABC_Ni/Peptide_Import"/>
</dbReference>
<dbReference type="GO" id="GO:0005886">
    <property type="term" value="C:plasma membrane"/>
    <property type="evidence" value="ECO:0007669"/>
    <property type="project" value="UniProtKB-SubCell"/>
</dbReference>
<dbReference type="CDD" id="cd03257">
    <property type="entry name" value="ABC_NikE_OppD_transporters"/>
    <property type="match status" value="1"/>
</dbReference>
<dbReference type="AlphaFoldDB" id="A0AAU8BLT6"/>
<dbReference type="InterPro" id="IPR003593">
    <property type="entry name" value="AAA+_ATPase"/>
</dbReference>
<evidence type="ECO:0000256" key="9">
    <source>
        <dbReference type="ARBA" id="ARBA00023136"/>
    </source>
</evidence>
<dbReference type="PROSITE" id="PS00211">
    <property type="entry name" value="ABC_TRANSPORTER_1"/>
    <property type="match status" value="1"/>
</dbReference>
<evidence type="ECO:0000259" key="10">
    <source>
        <dbReference type="PROSITE" id="PS50893"/>
    </source>
</evidence>
<dbReference type="PANTHER" id="PTHR43297:SF14">
    <property type="entry name" value="ATPASE AAA-TYPE CORE DOMAIN-CONTAINING PROTEIN"/>
    <property type="match status" value="1"/>
</dbReference>